<dbReference type="Proteomes" id="UP001604282">
    <property type="component" value="Unassembled WGS sequence"/>
</dbReference>
<accession>A0ABW7BW95</accession>
<dbReference type="Pfam" id="PF05120">
    <property type="entry name" value="GvpG"/>
    <property type="match status" value="1"/>
</dbReference>
<evidence type="ECO:0000313" key="1">
    <source>
        <dbReference type="EMBL" id="MFG3191789.1"/>
    </source>
</evidence>
<evidence type="ECO:0000313" key="2">
    <source>
        <dbReference type="Proteomes" id="UP001604282"/>
    </source>
</evidence>
<dbReference type="RefSeq" id="WP_189850812.1">
    <property type="nucleotide sequence ID" value="NZ_BMVV01000013.1"/>
</dbReference>
<gene>
    <name evidence="1" type="ORF">ACGFYS_22945</name>
</gene>
<reference evidence="1 2" key="1">
    <citation type="submission" date="2024-10" db="EMBL/GenBank/DDBJ databases">
        <title>The Natural Products Discovery Center: Release of the First 8490 Sequenced Strains for Exploring Actinobacteria Biosynthetic Diversity.</title>
        <authorList>
            <person name="Kalkreuter E."/>
            <person name="Kautsar S.A."/>
            <person name="Yang D."/>
            <person name="Bader C.D."/>
            <person name="Teijaro C.N."/>
            <person name="Fluegel L."/>
            <person name="Davis C.M."/>
            <person name="Simpson J.R."/>
            <person name="Lauterbach L."/>
            <person name="Steele A.D."/>
            <person name="Gui C."/>
            <person name="Meng S."/>
            <person name="Li G."/>
            <person name="Viehrig K."/>
            <person name="Ye F."/>
            <person name="Su P."/>
            <person name="Kiefer A.F."/>
            <person name="Nichols A."/>
            <person name="Cepeda A.J."/>
            <person name="Yan W."/>
            <person name="Fan B."/>
            <person name="Jiang Y."/>
            <person name="Adhikari A."/>
            <person name="Zheng C.-J."/>
            <person name="Schuster L."/>
            <person name="Cowan T.M."/>
            <person name="Smanski M.J."/>
            <person name="Chevrette M.G."/>
            <person name="De Carvalho L.P.S."/>
            <person name="Shen B."/>
        </authorList>
    </citation>
    <scope>NUCLEOTIDE SEQUENCE [LARGE SCALE GENOMIC DNA]</scope>
    <source>
        <strain evidence="1 2">NPDC048229</strain>
    </source>
</reference>
<name>A0ABW7BW95_9ACTN</name>
<dbReference type="EMBL" id="JBICZW010000015">
    <property type="protein sequence ID" value="MFG3191789.1"/>
    <property type="molecule type" value="Genomic_DNA"/>
</dbReference>
<protein>
    <submittedName>
        <fullName evidence="1">Gas vesicle protein GvpG</fullName>
    </submittedName>
</protein>
<proteinExistence type="predicted"/>
<sequence length="82" mass="9341">MGLLSRLLTFPLEPVRGAVWVARQALAQAEREYYDPAPVRQALADLNEALRTGEIDQETFDQHEAALLARLEELARQRHRTS</sequence>
<keyword evidence="2" id="KW-1185">Reference proteome</keyword>
<organism evidence="1 2">
    <name type="scientific">Streptomyces omiyaensis</name>
    <dbReference type="NCBI Taxonomy" id="68247"/>
    <lineage>
        <taxon>Bacteria</taxon>
        <taxon>Bacillati</taxon>
        <taxon>Actinomycetota</taxon>
        <taxon>Actinomycetes</taxon>
        <taxon>Kitasatosporales</taxon>
        <taxon>Streptomycetaceae</taxon>
        <taxon>Streptomyces</taxon>
    </lineage>
</organism>
<dbReference type="InterPro" id="IPR007804">
    <property type="entry name" value="GvpG"/>
</dbReference>
<comment type="caution">
    <text evidence="1">The sequence shown here is derived from an EMBL/GenBank/DDBJ whole genome shotgun (WGS) entry which is preliminary data.</text>
</comment>